<evidence type="ECO:0000256" key="1">
    <source>
        <dbReference type="SAM" id="MobiDB-lite"/>
    </source>
</evidence>
<reference evidence="3 4" key="1">
    <citation type="submission" date="2018-06" db="EMBL/GenBank/DDBJ databases">
        <title>A transcriptomic atlas of mushroom development highlights an independent origin of complex multicellularity.</title>
        <authorList>
            <consortium name="DOE Joint Genome Institute"/>
            <person name="Krizsan K."/>
            <person name="Almasi E."/>
            <person name="Merenyi Z."/>
            <person name="Sahu N."/>
            <person name="Viragh M."/>
            <person name="Koszo T."/>
            <person name="Mondo S."/>
            <person name="Kiss B."/>
            <person name="Balint B."/>
            <person name="Kues U."/>
            <person name="Barry K."/>
            <person name="Hegedus J.C."/>
            <person name="Henrissat B."/>
            <person name="Johnson J."/>
            <person name="Lipzen A."/>
            <person name="Ohm R."/>
            <person name="Nagy I."/>
            <person name="Pangilinan J."/>
            <person name="Yan J."/>
            <person name="Xiong Y."/>
            <person name="Grigoriev I.V."/>
            <person name="Hibbett D.S."/>
            <person name="Nagy L.G."/>
        </authorList>
    </citation>
    <scope>NUCLEOTIDE SEQUENCE [LARGE SCALE GENOMIC DNA]</scope>
    <source>
        <strain evidence="3 4">SZMC22713</strain>
    </source>
</reference>
<sequence>MPASSSQNFMGITTSGTLSNGNDVAIELGGSAKESFHPRVDSDHEPLLHPGADSDPAEKWDHPKLSGYRAIFITLSAGFGTSKAIRASMGHSIAPTALECIFVVVCTVGLYWLGLYEASCPRKMHWLFKTEYWTYVAFTNTMLCAALIGLLAYLGTMFTSILTPDFDQEGSEPVTNAFWWLLYTSLGAVAFLIAFPFLLCCYKISRLDHCPVMGPKGEEDEGYLDQDAHGDSSAVDHQPTIQLPPIKGRPGRHGPEHSVHLPSI</sequence>
<gene>
    <name evidence="3" type="ORF">BD410DRAFT_843357</name>
</gene>
<feature type="compositionally biased region" description="Basic and acidic residues" evidence="1">
    <location>
        <begin position="253"/>
        <end position="264"/>
    </location>
</feature>
<evidence type="ECO:0000256" key="2">
    <source>
        <dbReference type="SAM" id="Phobius"/>
    </source>
</evidence>
<keyword evidence="2" id="KW-0472">Membrane</keyword>
<feature type="transmembrane region" description="Helical" evidence="2">
    <location>
        <begin position="178"/>
        <end position="199"/>
    </location>
</feature>
<feature type="transmembrane region" description="Helical" evidence="2">
    <location>
        <begin position="93"/>
        <end position="114"/>
    </location>
</feature>
<proteinExistence type="predicted"/>
<evidence type="ECO:0000313" key="4">
    <source>
        <dbReference type="Proteomes" id="UP000294933"/>
    </source>
</evidence>
<feature type="transmembrane region" description="Helical" evidence="2">
    <location>
        <begin position="135"/>
        <end position="158"/>
    </location>
</feature>
<dbReference type="VEuPathDB" id="FungiDB:BD410DRAFT_843357"/>
<dbReference type="AlphaFoldDB" id="A0A4Y7PRZ2"/>
<keyword evidence="2" id="KW-1133">Transmembrane helix</keyword>
<protein>
    <submittedName>
        <fullName evidence="3">Uncharacterized protein</fullName>
    </submittedName>
</protein>
<keyword evidence="4" id="KW-1185">Reference proteome</keyword>
<accession>A0A4Y7PRZ2</accession>
<evidence type="ECO:0000313" key="3">
    <source>
        <dbReference type="EMBL" id="TDL17811.1"/>
    </source>
</evidence>
<organism evidence="3 4">
    <name type="scientific">Rickenella mellea</name>
    <dbReference type="NCBI Taxonomy" id="50990"/>
    <lineage>
        <taxon>Eukaryota</taxon>
        <taxon>Fungi</taxon>
        <taxon>Dikarya</taxon>
        <taxon>Basidiomycota</taxon>
        <taxon>Agaricomycotina</taxon>
        <taxon>Agaricomycetes</taxon>
        <taxon>Hymenochaetales</taxon>
        <taxon>Rickenellaceae</taxon>
        <taxon>Rickenella</taxon>
    </lineage>
</organism>
<keyword evidence="2" id="KW-0812">Transmembrane</keyword>
<name>A0A4Y7PRZ2_9AGAM</name>
<dbReference type="OrthoDB" id="3268450at2759"/>
<dbReference type="EMBL" id="ML170216">
    <property type="protein sequence ID" value="TDL17811.1"/>
    <property type="molecule type" value="Genomic_DNA"/>
</dbReference>
<dbReference type="Proteomes" id="UP000294933">
    <property type="component" value="Unassembled WGS sequence"/>
</dbReference>
<feature type="region of interest" description="Disordered" evidence="1">
    <location>
        <begin position="220"/>
        <end position="264"/>
    </location>
</feature>